<gene>
    <name evidence="1" type="ORF">FB567DRAFT_537240</name>
</gene>
<comment type="caution">
    <text evidence="1">The sequence shown here is derived from an EMBL/GenBank/DDBJ whole genome shotgun (WGS) entry which is preliminary data.</text>
</comment>
<dbReference type="AlphaFoldDB" id="A0A8K0QWZ3"/>
<protein>
    <submittedName>
        <fullName evidence="1">Uncharacterized protein</fullName>
    </submittedName>
</protein>
<evidence type="ECO:0000313" key="2">
    <source>
        <dbReference type="Proteomes" id="UP000813461"/>
    </source>
</evidence>
<sequence length="266" mass="29872">MSKLYYFQSPRFDINPDEAIAPKLGSMFRNLDRLTDPLNKFNESFIPESLQNRSTNDDFKEKTQSGIVTSLGLNVNALQGLAGTVDAVYTIARDKQNIYSCEKLETIEFEPDDEYIHSAISASQRVQECLDRAMPGRKRVFMVTGLKIATGFRSSTSKETTHGPSLAVGLDGAALGVPAEAGPEIALESSKARVVSHGRTQNRIVFAYRVVKIKKKWDGEADWKHKSGGKYSLDDKQGEQWEMEYLKEEDIWKEFPDLIPVKVVET</sequence>
<name>A0A8K0QWZ3_9PLEO</name>
<dbReference type="Proteomes" id="UP000813461">
    <property type="component" value="Unassembled WGS sequence"/>
</dbReference>
<accession>A0A8K0QWZ3</accession>
<reference evidence="1" key="1">
    <citation type="journal article" date="2021" name="Nat. Commun.">
        <title>Genetic determinants of endophytism in the Arabidopsis root mycobiome.</title>
        <authorList>
            <person name="Mesny F."/>
            <person name="Miyauchi S."/>
            <person name="Thiergart T."/>
            <person name="Pickel B."/>
            <person name="Atanasova L."/>
            <person name="Karlsson M."/>
            <person name="Huettel B."/>
            <person name="Barry K.W."/>
            <person name="Haridas S."/>
            <person name="Chen C."/>
            <person name="Bauer D."/>
            <person name="Andreopoulos W."/>
            <person name="Pangilinan J."/>
            <person name="LaButti K."/>
            <person name="Riley R."/>
            <person name="Lipzen A."/>
            <person name="Clum A."/>
            <person name="Drula E."/>
            <person name="Henrissat B."/>
            <person name="Kohler A."/>
            <person name="Grigoriev I.V."/>
            <person name="Martin F.M."/>
            <person name="Hacquard S."/>
        </authorList>
    </citation>
    <scope>NUCLEOTIDE SEQUENCE</scope>
    <source>
        <strain evidence="1">MPI-SDFR-AT-0120</strain>
    </source>
</reference>
<proteinExistence type="predicted"/>
<keyword evidence="2" id="KW-1185">Reference proteome</keyword>
<evidence type="ECO:0000313" key="1">
    <source>
        <dbReference type="EMBL" id="KAH7073194.1"/>
    </source>
</evidence>
<dbReference type="EMBL" id="JAGMVJ010000022">
    <property type="protein sequence ID" value="KAH7073194.1"/>
    <property type="molecule type" value="Genomic_DNA"/>
</dbReference>
<dbReference type="OrthoDB" id="4500473at2759"/>
<organism evidence="1 2">
    <name type="scientific">Paraphoma chrysanthemicola</name>
    <dbReference type="NCBI Taxonomy" id="798071"/>
    <lineage>
        <taxon>Eukaryota</taxon>
        <taxon>Fungi</taxon>
        <taxon>Dikarya</taxon>
        <taxon>Ascomycota</taxon>
        <taxon>Pezizomycotina</taxon>
        <taxon>Dothideomycetes</taxon>
        <taxon>Pleosporomycetidae</taxon>
        <taxon>Pleosporales</taxon>
        <taxon>Pleosporineae</taxon>
        <taxon>Phaeosphaeriaceae</taxon>
        <taxon>Paraphoma</taxon>
    </lineage>
</organism>